<feature type="transmembrane region" description="Helical" evidence="1">
    <location>
        <begin position="139"/>
        <end position="159"/>
    </location>
</feature>
<protein>
    <submittedName>
        <fullName evidence="2">Uncharacterized protein</fullName>
    </submittedName>
</protein>
<evidence type="ECO:0000256" key="1">
    <source>
        <dbReference type="SAM" id="Phobius"/>
    </source>
</evidence>
<accession>A0A6C0M049</accession>
<dbReference type="EMBL" id="MN740620">
    <property type="protein sequence ID" value="QHU36010.1"/>
    <property type="molecule type" value="Genomic_DNA"/>
</dbReference>
<keyword evidence="1" id="KW-1133">Transmembrane helix</keyword>
<keyword evidence="1" id="KW-0472">Membrane</keyword>
<name>A0A6C0M049_9ZZZZ</name>
<keyword evidence="1" id="KW-0812">Transmembrane</keyword>
<sequence length="216" mass="24215">MSIVKNIYLATKDSNGVRGIFSIILVATILTVFELGMFYKIISPEVSMQIDNGINDIGNALHSQAGDINMKLSNEVINGSNSVLSNLEKQTGIKASDKIIASTQNDIRNAIKSGISNVLDTFNEREILLTKKINTYTKITGVIIIVFLSLLMYSLYYILKQRGETLGSCTWLISFITIFFILGFQYAFFRFGKSFKYIGSYGQEELLVYLLQKINV</sequence>
<evidence type="ECO:0000313" key="2">
    <source>
        <dbReference type="EMBL" id="QHU36010.1"/>
    </source>
</evidence>
<feature type="transmembrane region" description="Helical" evidence="1">
    <location>
        <begin position="20"/>
        <end position="39"/>
    </location>
</feature>
<organism evidence="2">
    <name type="scientific">viral metagenome</name>
    <dbReference type="NCBI Taxonomy" id="1070528"/>
    <lineage>
        <taxon>unclassified sequences</taxon>
        <taxon>metagenomes</taxon>
        <taxon>organismal metagenomes</taxon>
    </lineage>
</organism>
<feature type="transmembrane region" description="Helical" evidence="1">
    <location>
        <begin position="171"/>
        <end position="189"/>
    </location>
</feature>
<proteinExistence type="predicted"/>
<dbReference type="AlphaFoldDB" id="A0A6C0M049"/>
<reference evidence="2" key="1">
    <citation type="journal article" date="2020" name="Nature">
        <title>Giant virus diversity and host interactions through global metagenomics.</title>
        <authorList>
            <person name="Schulz F."/>
            <person name="Roux S."/>
            <person name="Paez-Espino D."/>
            <person name="Jungbluth S."/>
            <person name="Walsh D.A."/>
            <person name="Denef V.J."/>
            <person name="McMahon K.D."/>
            <person name="Konstantinidis K.T."/>
            <person name="Eloe-Fadrosh E.A."/>
            <person name="Kyrpides N.C."/>
            <person name="Woyke T."/>
        </authorList>
    </citation>
    <scope>NUCLEOTIDE SEQUENCE</scope>
    <source>
        <strain evidence="2">GVMAG-S-1035085-51</strain>
    </source>
</reference>